<name>A0A3A1PA13_9SPHN</name>
<gene>
    <name evidence="2" type="ORF">D2V17_04550</name>
</gene>
<feature type="transmembrane region" description="Helical" evidence="1">
    <location>
        <begin position="6"/>
        <end position="22"/>
    </location>
</feature>
<dbReference type="OrthoDB" id="7578052at2"/>
<evidence type="ECO:0000313" key="3">
    <source>
        <dbReference type="Proteomes" id="UP000265366"/>
    </source>
</evidence>
<feature type="transmembrane region" description="Helical" evidence="1">
    <location>
        <begin position="47"/>
        <end position="69"/>
    </location>
</feature>
<proteinExistence type="predicted"/>
<evidence type="ECO:0000313" key="2">
    <source>
        <dbReference type="EMBL" id="RIV90324.1"/>
    </source>
</evidence>
<keyword evidence="1" id="KW-0812">Transmembrane</keyword>
<keyword evidence="3" id="KW-1185">Reference proteome</keyword>
<accession>A0A3A1PA13</accession>
<dbReference type="AlphaFoldDB" id="A0A3A1PA13"/>
<feature type="transmembrane region" description="Helical" evidence="1">
    <location>
        <begin position="194"/>
        <end position="214"/>
    </location>
</feature>
<dbReference type="Proteomes" id="UP000265366">
    <property type="component" value="Unassembled WGS sequence"/>
</dbReference>
<evidence type="ECO:0000256" key="1">
    <source>
        <dbReference type="SAM" id="Phobius"/>
    </source>
</evidence>
<organism evidence="2 3">
    <name type="scientific">Aurantiacibacter xanthus</name>
    <dbReference type="NCBI Taxonomy" id="1784712"/>
    <lineage>
        <taxon>Bacteria</taxon>
        <taxon>Pseudomonadati</taxon>
        <taxon>Pseudomonadota</taxon>
        <taxon>Alphaproteobacteria</taxon>
        <taxon>Sphingomonadales</taxon>
        <taxon>Erythrobacteraceae</taxon>
        <taxon>Aurantiacibacter</taxon>
    </lineage>
</organism>
<protein>
    <submittedName>
        <fullName evidence="2">Uncharacterized protein</fullName>
    </submittedName>
</protein>
<reference evidence="2 3" key="1">
    <citation type="submission" date="2018-08" db="EMBL/GenBank/DDBJ databases">
        <title>Erythrobacter zhengii sp.nov., a bacterium isolated from deep-sea sediment.</title>
        <authorList>
            <person name="Fang C."/>
            <person name="Wu Y.-H."/>
            <person name="Sun C."/>
            <person name="Wang H."/>
            <person name="Cheng H."/>
            <person name="Meng F.-X."/>
            <person name="Wang C.-S."/>
            <person name="Xu X.-W."/>
        </authorList>
    </citation>
    <scope>NUCLEOTIDE SEQUENCE [LARGE SCALE GENOMIC DNA]</scope>
    <source>
        <strain evidence="2 3">CCTCC AB 2015396</strain>
    </source>
</reference>
<sequence length="243" mass="27204">MTLTVLTLLLTAPITLTLLYRMRKARSNPALTTYEAALHRSLMMRRYLGWIAAGLAVCGVAVASLSLTIGGVREKPLPITLADLRSGKKIEGRVTMDSTLEYGRIGFFEDRLLFSGRTLWVAPVLDPASDNAITLFVEINRREAGPPERRRIEGVLRHAAARGELRTLYRNAGYRVHEPTYVLFADMASARSPYLRAAIDLLVAAIVFLIFFGVQHRRTILLKQRHDSEQATDEPEKRGHYSG</sequence>
<comment type="caution">
    <text evidence="2">The sequence shown here is derived from an EMBL/GenBank/DDBJ whole genome shotgun (WGS) entry which is preliminary data.</text>
</comment>
<keyword evidence="1" id="KW-1133">Transmembrane helix</keyword>
<keyword evidence="1" id="KW-0472">Membrane</keyword>
<dbReference type="RefSeq" id="WP_119591938.1">
    <property type="nucleotide sequence ID" value="NZ_QXFM01000044.1"/>
</dbReference>
<dbReference type="EMBL" id="QXFM01000044">
    <property type="protein sequence ID" value="RIV90324.1"/>
    <property type="molecule type" value="Genomic_DNA"/>
</dbReference>